<evidence type="ECO:0000256" key="2">
    <source>
        <dbReference type="ARBA" id="ARBA00008300"/>
    </source>
</evidence>
<name>F2UAN1_SALR5</name>
<dbReference type="OMA" id="FIRQDME"/>
<feature type="compositionally biased region" description="Gly residues" evidence="5">
    <location>
        <begin position="84"/>
        <end position="94"/>
    </location>
</feature>
<dbReference type="GO" id="GO:0005811">
    <property type="term" value="C:lipid droplet"/>
    <property type="evidence" value="ECO:0007669"/>
    <property type="project" value="UniProtKB-SubCell"/>
</dbReference>
<dbReference type="SUPFAM" id="SSF53474">
    <property type="entry name" value="alpha/beta-Hydrolases"/>
    <property type="match status" value="1"/>
</dbReference>
<dbReference type="GO" id="GO:0016298">
    <property type="term" value="F:lipase activity"/>
    <property type="evidence" value="ECO:0007669"/>
    <property type="project" value="InterPro"/>
</dbReference>
<evidence type="ECO:0000256" key="6">
    <source>
        <dbReference type="SAM" id="Phobius"/>
    </source>
</evidence>
<evidence type="ECO:0000256" key="5">
    <source>
        <dbReference type="SAM" id="MobiDB-lite"/>
    </source>
</evidence>
<dbReference type="OrthoDB" id="448051at2759"/>
<evidence type="ECO:0000256" key="4">
    <source>
        <dbReference type="ARBA" id="ARBA00022801"/>
    </source>
</evidence>
<dbReference type="PANTHER" id="PTHR13390:SF0">
    <property type="entry name" value="LIPID DROPLET-ASSOCIATED HYDROLASE"/>
    <property type="match status" value="1"/>
</dbReference>
<dbReference type="InParanoid" id="F2UAN1"/>
<evidence type="ECO:0008006" key="9">
    <source>
        <dbReference type="Google" id="ProtNLM"/>
    </source>
</evidence>
<keyword evidence="8" id="KW-1185">Reference proteome</keyword>
<evidence type="ECO:0000313" key="7">
    <source>
        <dbReference type="EMBL" id="EGD73447.1"/>
    </source>
</evidence>
<dbReference type="Gene3D" id="3.40.50.1820">
    <property type="entry name" value="alpha/beta hydrolase"/>
    <property type="match status" value="1"/>
</dbReference>
<dbReference type="EMBL" id="GL832966">
    <property type="protein sequence ID" value="EGD73447.1"/>
    <property type="molecule type" value="Genomic_DNA"/>
</dbReference>
<keyword evidence="3" id="KW-0551">Lipid droplet</keyword>
<keyword evidence="6" id="KW-0472">Membrane</keyword>
<dbReference type="FunCoup" id="F2UAN1">
    <property type="interactions" value="320"/>
</dbReference>
<sequence>MSERVKQHLGAPRVGLSLARHLLFAIVSYVLDTALWTASVVMSVLRLKHKDNTDRQQQCPACALRRSRTSSTSSGRGNSTDAGAGTGTGRGVGSRTGASACASPVVTSPTMPTHTCRGNGRRRSSFHNHSNSSRTSTGRAHSSSSSLSSPSSPLLSAPRADTGLTMHVPIPSAPGNTTAEVRILDSRQSVFNKEVAHVLVMIPGNPGHPEFYIDFMSELHDKTRDPCVIIGHTGHSPTSVSPHLFSHFQQTEHKLQVMRVLRERYPSARFTLMGHSIGAWIAMEMLRPLSSSVDRVFNLFPTVHHIGTTPNGSKLYPLLRHFRRPAARLAHIIGHLPASLRGALVNWHLGDCSNALPPSPTALATIDELFHHDVVLQALHMACCEMEYLLDLDTHHYREHQHKLVWYYGGADGWVTHHHAADIKHALPHSTHIDCTQGFSHSFVVDQSEEMAKIALNWLLSPQSTSSKPQSPSLHSS</sequence>
<feature type="region of interest" description="Disordered" evidence="5">
    <location>
        <begin position="51"/>
        <end position="159"/>
    </location>
</feature>
<evidence type="ECO:0000313" key="8">
    <source>
        <dbReference type="Proteomes" id="UP000007799"/>
    </source>
</evidence>
<comment type="subcellular location">
    <subcellularLocation>
        <location evidence="1">Lipid droplet</location>
    </subcellularLocation>
</comment>
<protein>
    <recommendedName>
        <fullName evidence="9">AB hydrolase-1 domain-containing protein</fullName>
    </recommendedName>
</protein>
<organism evidence="8">
    <name type="scientific">Salpingoeca rosetta (strain ATCC 50818 / BSB-021)</name>
    <dbReference type="NCBI Taxonomy" id="946362"/>
    <lineage>
        <taxon>Eukaryota</taxon>
        <taxon>Choanoflagellata</taxon>
        <taxon>Craspedida</taxon>
        <taxon>Salpingoecidae</taxon>
        <taxon>Salpingoeca</taxon>
    </lineage>
</organism>
<evidence type="ECO:0000256" key="1">
    <source>
        <dbReference type="ARBA" id="ARBA00004502"/>
    </source>
</evidence>
<feature type="compositionally biased region" description="Low complexity" evidence="5">
    <location>
        <begin position="127"/>
        <end position="159"/>
    </location>
</feature>
<feature type="transmembrane region" description="Helical" evidence="6">
    <location>
        <begin position="21"/>
        <end position="45"/>
    </location>
</feature>
<gene>
    <name evidence="7" type="ORF">PTSG_05151</name>
</gene>
<dbReference type="eggNOG" id="KOG3975">
    <property type="taxonomic scope" value="Eukaryota"/>
</dbReference>
<comment type="similarity">
    <text evidence="2">Belongs to the AB hydrolase superfamily. LDAH family.</text>
</comment>
<dbReference type="GeneID" id="16074308"/>
<reference evidence="7" key="1">
    <citation type="submission" date="2009-08" db="EMBL/GenBank/DDBJ databases">
        <title>Annotation of Salpingoeca rosetta.</title>
        <authorList>
            <consortium name="The Broad Institute Genome Sequencing Platform"/>
            <person name="Russ C."/>
            <person name="Cuomo C."/>
            <person name="Burger G."/>
            <person name="Gray M.W."/>
            <person name="Holland P.W.H."/>
            <person name="King N."/>
            <person name="Lang F.B.F."/>
            <person name="Roger A.J."/>
            <person name="Ruiz-Trillo I."/>
            <person name="Young S.K."/>
            <person name="Zeng Q."/>
            <person name="Gargeya S."/>
            <person name="Alvarado L."/>
            <person name="Berlin A."/>
            <person name="Chapman S.B."/>
            <person name="Chen Z."/>
            <person name="Freedman E."/>
            <person name="Gellesch M."/>
            <person name="Goldberg J."/>
            <person name="Griggs A."/>
            <person name="Gujja S."/>
            <person name="Heilman E."/>
            <person name="Heiman D."/>
            <person name="Howarth C."/>
            <person name="Mehta T."/>
            <person name="Neiman D."/>
            <person name="Pearson M."/>
            <person name="Roberts A."/>
            <person name="Saif S."/>
            <person name="Shea T."/>
            <person name="Shenoy N."/>
            <person name="Sisk P."/>
            <person name="Stolte C."/>
            <person name="Sykes S."/>
            <person name="White J."/>
            <person name="Yandava C."/>
            <person name="Haas B."/>
            <person name="Nusbaum C."/>
            <person name="Birren B."/>
        </authorList>
    </citation>
    <scope>NUCLEOTIDE SEQUENCE [LARGE SCALE GENOMIC DNA]</scope>
    <source>
        <strain evidence="7">ATCC 50818</strain>
    </source>
</reference>
<keyword evidence="6" id="KW-0812">Transmembrane</keyword>
<dbReference type="Proteomes" id="UP000007799">
    <property type="component" value="Unassembled WGS sequence"/>
</dbReference>
<evidence type="ECO:0000256" key="3">
    <source>
        <dbReference type="ARBA" id="ARBA00022677"/>
    </source>
</evidence>
<dbReference type="InterPro" id="IPR019363">
    <property type="entry name" value="LDAH"/>
</dbReference>
<dbReference type="GO" id="GO:0019915">
    <property type="term" value="P:lipid storage"/>
    <property type="evidence" value="ECO:0007669"/>
    <property type="project" value="InterPro"/>
</dbReference>
<dbReference type="PANTHER" id="PTHR13390">
    <property type="entry name" value="LIPASE"/>
    <property type="match status" value="1"/>
</dbReference>
<keyword evidence="6" id="KW-1133">Transmembrane helix</keyword>
<dbReference type="InterPro" id="IPR029058">
    <property type="entry name" value="AB_hydrolase_fold"/>
</dbReference>
<accession>F2UAN1</accession>
<feature type="compositionally biased region" description="Low complexity" evidence="5">
    <location>
        <begin position="69"/>
        <end position="83"/>
    </location>
</feature>
<proteinExistence type="inferred from homology"/>
<keyword evidence="4" id="KW-0378">Hydrolase</keyword>
<dbReference type="RefSeq" id="XP_004993729.1">
    <property type="nucleotide sequence ID" value="XM_004993672.1"/>
</dbReference>
<dbReference type="AlphaFoldDB" id="F2UAN1"/>
<dbReference type="KEGG" id="sre:PTSG_05151"/>
<dbReference type="Pfam" id="PF10230">
    <property type="entry name" value="LIDHydrolase"/>
    <property type="match status" value="1"/>
</dbReference>